<evidence type="ECO:0000259" key="8">
    <source>
        <dbReference type="PROSITE" id="PS50113"/>
    </source>
</evidence>
<keyword evidence="1" id="KW-0547">Nucleotide-binding</keyword>
<dbReference type="InterPro" id="IPR000700">
    <property type="entry name" value="PAS-assoc_C"/>
</dbReference>
<dbReference type="InterPro" id="IPR025662">
    <property type="entry name" value="Sigma_54_int_dom_ATP-bd_1"/>
</dbReference>
<keyword evidence="2" id="KW-0067">ATP-binding</keyword>
<dbReference type="GO" id="GO:0006355">
    <property type="term" value="P:regulation of DNA-templated transcription"/>
    <property type="evidence" value="ECO:0007669"/>
    <property type="project" value="InterPro"/>
</dbReference>
<sequence>MAQAPSYEELEKELAYLKFRLCQLNPEELFFEERSAPFETEEPKLWEWVAGEDKAVCSGGYYAMLGYAPDEQDPSPGIWIDYIHPEDNRAIRRIMARVLTQRRRAVQVAFRLRARGGAYYWTLCRGTLDESPGRPLRLSGRVSSISGKEDWQEAFLESQRRHQTLLQNLPGMAYRCREVAANGWVMEFVSDGSLELTGYSPTELMGDREIYNSLIHEDDRPLVWDQVEKALGRKRRYEIVYRITTATGGVRWVWERGTGVFGTSGELVCIEGFTMDVTAQKTIEQELLHENLRLKSLVTGEPGFGEIIGNSPAMQDVYELIANTAGSQANVIIYGESGTGKELVARAIHNRSKRSKGRFVSVNCGAIPESLLESEFFGCKKGAFTGATADRPGYLEMADGGTLFLDEVGEINLSMQVKLLRAIEDGGFTPVGGQEVKRPDIRIIAATNRDLEELVKKQAMRQDFFFRIHIVPIYLPPLRKRRSDIPLLIYRFLEKFSDDSHIATMPEHVIRSMQNYHWPGNVRELQNMVQRYLTLKQVDFIASTFPESPVPEDGETLAVSVGKESLAEAVARFEKEFLLKALERHGGNRTHTAKSLGVGLRTLQRRLRQHGIDQET</sequence>
<dbReference type="GO" id="GO:0043565">
    <property type="term" value="F:sequence-specific DNA binding"/>
    <property type="evidence" value="ECO:0007669"/>
    <property type="project" value="InterPro"/>
</dbReference>
<dbReference type="InterPro" id="IPR025943">
    <property type="entry name" value="Sigma_54_int_dom_ATP-bd_2"/>
</dbReference>
<dbReference type="InterPro" id="IPR013655">
    <property type="entry name" value="PAS_fold_3"/>
</dbReference>
<dbReference type="SUPFAM" id="SSF55785">
    <property type="entry name" value="PYP-like sensor domain (PAS domain)"/>
    <property type="match status" value="2"/>
</dbReference>
<evidence type="ECO:0000259" key="6">
    <source>
        <dbReference type="PROSITE" id="PS50045"/>
    </source>
</evidence>
<dbReference type="CDD" id="cd00009">
    <property type="entry name" value="AAA"/>
    <property type="match status" value="1"/>
</dbReference>
<dbReference type="InterPro" id="IPR003593">
    <property type="entry name" value="AAA+_ATPase"/>
</dbReference>
<dbReference type="SMART" id="SM00382">
    <property type="entry name" value="AAA"/>
    <property type="match status" value="1"/>
</dbReference>
<evidence type="ECO:0000256" key="3">
    <source>
        <dbReference type="ARBA" id="ARBA00023015"/>
    </source>
</evidence>
<keyword evidence="4" id="KW-0238">DNA-binding</keyword>
<dbReference type="InterPro" id="IPR025944">
    <property type="entry name" value="Sigma_54_int_dom_CS"/>
</dbReference>
<dbReference type="PROSITE" id="PS50045">
    <property type="entry name" value="SIGMA54_INTERACT_4"/>
    <property type="match status" value="1"/>
</dbReference>
<protein>
    <submittedName>
        <fullName evidence="9">PAS domain S-box-containing protein</fullName>
    </submittedName>
</protein>
<dbReference type="InterPro" id="IPR000014">
    <property type="entry name" value="PAS"/>
</dbReference>
<dbReference type="InterPro" id="IPR009057">
    <property type="entry name" value="Homeodomain-like_sf"/>
</dbReference>
<dbReference type="PROSITE" id="PS50113">
    <property type="entry name" value="PAC"/>
    <property type="match status" value="1"/>
</dbReference>
<dbReference type="GO" id="GO:0005524">
    <property type="term" value="F:ATP binding"/>
    <property type="evidence" value="ECO:0007669"/>
    <property type="project" value="UniProtKB-KW"/>
</dbReference>
<dbReference type="Pfam" id="PF25601">
    <property type="entry name" value="AAA_lid_14"/>
    <property type="match status" value="1"/>
</dbReference>
<evidence type="ECO:0000256" key="2">
    <source>
        <dbReference type="ARBA" id="ARBA00022840"/>
    </source>
</evidence>
<dbReference type="SUPFAM" id="SSF46689">
    <property type="entry name" value="Homeodomain-like"/>
    <property type="match status" value="1"/>
</dbReference>
<dbReference type="Proteomes" id="UP000198870">
    <property type="component" value="Unassembled WGS sequence"/>
</dbReference>
<evidence type="ECO:0000313" key="9">
    <source>
        <dbReference type="EMBL" id="SCX90811.1"/>
    </source>
</evidence>
<dbReference type="RefSeq" id="WP_092208306.1">
    <property type="nucleotide sequence ID" value="NZ_FMUX01000002.1"/>
</dbReference>
<feature type="domain" description="PAC" evidence="8">
    <location>
        <begin position="237"/>
        <end position="289"/>
    </location>
</feature>
<dbReference type="PROSITE" id="PS00688">
    <property type="entry name" value="SIGMA54_INTERACT_3"/>
    <property type="match status" value="1"/>
</dbReference>
<dbReference type="InterPro" id="IPR058031">
    <property type="entry name" value="AAA_lid_NorR"/>
</dbReference>
<reference evidence="9 10" key="1">
    <citation type="submission" date="2016-10" db="EMBL/GenBank/DDBJ databases">
        <authorList>
            <person name="de Groot N.N."/>
        </authorList>
    </citation>
    <scope>NUCLEOTIDE SEQUENCE [LARGE SCALE GENOMIC DNA]</scope>
    <source>
        <strain evidence="9 10">AA1</strain>
    </source>
</reference>
<accession>A0A1G5BKU8</accession>
<dbReference type="Gene3D" id="3.30.450.20">
    <property type="entry name" value="PAS domain"/>
    <property type="match status" value="2"/>
</dbReference>
<feature type="domain" description="PAS" evidence="7">
    <location>
        <begin position="179"/>
        <end position="234"/>
    </location>
</feature>
<keyword evidence="10" id="KW-1185">Reference proteome</keyword>
<proteinExistence type="predicted"/>
<keyword evidence="3" id="KW-0805">Transcription regulation</keyword>
<dbReference type="PANTHER" id="PTHR32071">
    <property type="entry name" value="TRANSCRIPTIONAL REGULATORY PROTEIN"/>
    <property type="match status" value="1"/>
</dbReference>
<dbReference type="InterPro" id="IPR001610">
    <property type="entry name" value="PAC"/>
</dbReference>
<dbReference type="SMART" id="SM00091">
    <property type="entry name" value="PAS"/>
    <property type="match status" value="1"/>
</dbReference>
<dbReference type="Gene3D" id="3.40.50.300">
    <property type="entry name" value="P-loop containing nucleotide triphosphate hydrolases"/>
    <property type="match status" value="1"/>
</dbReference>
<dbReference type="STRING" id="419481.SAMN05216233_10270"/>
<dbReference type="Pfam" id="PF00158">
    <property type="entry name" value="Sigma54_activat"/>
    <property type="match status" value="1"/>
</dbReference>
<dbReference type="InterPro" id="IPR002197">
    <property type="entry name" value="HTH_Fis"/>
</dbReference>
<dbReference type="Pfam" id="PF08447">
    <property type="entry name" value="PAS_3"/>
    <property type="match status" value="2"/>
</dbReference>
<dbReference type="PROSITE" id="PS00676">
    <property type="entry name" value="SIGMA54_INTERACT_2"/>
    <property type="match status" value="1"/>
</dbReference>
<organism evidence="9 10">
    <name type="scientific">Desulfoluna spongiiphila</name>
    <dbReference type="NCBI Taxonomy" id="419481"/>
    <lineage>
        <taxon>Bacteria</taxon>
        <taxon>Pseudomonadati</taxon>
        <taxon>Thermodesulfobacteriota</taxon>
        <taxon>Desulfobacteria</taxon>
        <taxon>Desulfobacterales</taxon>
        <taxon>Desulfolunaceae</taxon>
        <taxon>Desulfoluna</taxon>
    </lineage>
</organism>
<dbReference type="SUPFAM" id="SSF52540">
    <property type="entry name" value="P-loop containing nucleoside triphosphate hydrolases"/>
    <property type="match status" value="1"/>
</dbReference>
<dbReference type="EMBL" id="FMUX01000002">
    <property type="protein sequence ID" value="SCX90811.1"/>
    <property type="molecule type" value="Genomic_DNA"/>
</dbReference>
<gene>
    <name evidence="9" type="ORF">SAMN05216233_10270</name>
</gene>
<dbReference type="NCBIfam" id="TIGR00229">
    <property type="entry name" value="sensory_box"/>
    <property type="match status" value="1"/>
</dbReference>
<dbReference type="PROSITE" id="PS00675">
    <property type="entry name" value="SIGMA54_INTERACT_1"/>
    <property type="match status" value="1"/>
</dbReference>
<dbReference type="PRINTS" id="PR01590">
    <property type="entry name" value="HTHFIS"/>
</dbReference>
<evidence type="ECO:0000313" key="10">
    <source>
        <dbReference type="Proteomes" id="UP000198870"/>
    </source>
</evidence>
<name>A0A1G5BKU8_9BACT</name>
<dbReference type="PANTHER" id="PTHR32071:SF122">
    <property type="entry name" value="SIGMA FACTOR"/>
    <property type="match status" value="1"/>
</dbReference>
<dbReference type="OrthoDB" id="5464420at2"/>
<feature type="domain" description="PAS" evidence="7">
    <location>
        <begin position="64"/>
        <end position="102"/>
    </location>
</feature>
<dbReference type="InterPro" id="IPR002078">
    <property type="entry name" value="Sigma_54_int"/>
</dbReference>
<dbReference type="Pfam" id="PF02954">
    <property type="entry name" value="HTH_8"/>
    <property type="match status" value="1"/>
</dbReference>
<dbReference type="FunFam" id="3.40.50.300:FF:000006">
    <property type="entry name" value="DNA-binding transcriptional regulator NtrC"/>
    <property type="match status" value="1"/>
</dbReference>
<dbReference type="InterPro" id="IPR027417">
    <property type="entry name" value="P-loop_NTPase"/>
</dbReference>
<dbReference type="AlphaFoldDB" id="A0A1G5BKU8"/>
<dbReference type="Gene3D" id="1.10.8.60">
    <property type="match status" value="1"/>
</dbReference>
<evidence type="ECO:0000256" key="4">
    <source>
        <dbReference type="ARBA" id="ARBA00023125"/>
    </source>
</evidence>
<feature type="domain" description="Sigma-54 factor interaction" evidence="6">
    <location>
        <begin position="307"/>
        <end position="534"/>
    </location>
</feature>
<dbReference type="SMART" id="SM00086">
    <property type="entry name" value="PAC"/>
    <property type="match status" value="2"/>
</dbReference>
<keyword evidence="5" id="KW-0804">Transcription</keyword>
<dbReference type="PROSITE" id="PS50112">
    <property type="entry name" value="PAS"/>
    <property type="match status" value="2"/>
</dbReference>
<evidence type="ECO:0000259" key="7">
    <source>
        <dbReference type="PROSITE" id="PS50112"/>
    </source>
</evidence>
<dbReference type="CDD" id="cd00130">
    <property type="entry name" value="PAS"/>
    <property type="match status" value="2"/>
</dbReference>
<dbReference type="InterPro" id="IPR035965">
    <property type="entry name" value="PAS-like_dom_sf"/>
</dbReference>
<dbReference type="Gene3D" id="1.10.10.60">
    <property type="entry name" value="Homeodomain-like"/>
    <property type="match status" value="1"/>
</dbReference>
<evidence type="ECO:0000256" key="5">
    <source>
        <dbReference type="ARBA" id="ARBA00023163"/>
    </source>
</evidence>
<evidence type="ECO:0000256" key="1">
    <source>
        <dbReference type="ARBA" id="ARBA00022741"/>
    </source>
</evidence>